<organism evidence="1 2">
    <name type="scientific">Theobroma cacao</name>
    <name type="common">Cacao</name>
    <name type="synonym">Cocoa</name>
    <dbReference type="NCBI Taxonomy" id="3641"/>
    <lineage>
        <taxon>Eukaryota</taxon>
        <taxon>Viridiplantae</taxon>
        <taxon>Streptophyta</taxon>
        <taxon>Embryophyta</taxon>
        <taxon>Tracheophyta</taxon>
        <taxon>Spermatophyta</taxon>
        <taxon>Magnoliopsida</taxon>
        <taxon>eudicotyledons</taxon>
        <taxon>Gunneridae</taxon>
        <taxon>Pentapetalae</taxon>
        <taxon>rosids</taxon>
        <taxon>malvids</taxon>
        <taxon>Malvales</taxon>
        <taxon>Malvaceae</taxon>
        <taxon>Byttnerioideae</taxon>
        <taxon>Theobroma</taxon>
    </lineage>
</organism>
<sequence length="127" mass="14494">MRKTWLEEEIEGEKGLGGWGIFGVWDDLKDPICLSLTYKGEARERKLGKKARKKLMVNRAGTMGPQKVDYHANPFPFSIHFTCIHLSFSRGSGRATTQPPKGKEEKGRIKLTQSTQMFWRLGKILID</sequence>
<keyword evidence="2" id="KW-1185">Reference proteome</keyword>
<dbReference type="Proteomes" id="UP000026915">
    <property type="component" value="Chromosome 4"/>
</dbReference>
<gene>
    <name evidence="1" type="ORF">TCM_016951</name>
</gene>
<dbReference type="InParanoid" id="A0A061ECW0"/>
<evidence type="ECO:0000313" key="1">
    <source>
        <dbReference type="EMBL" id="EOY02488.1"/>
    </source>
</evidence>
<proteinExistence type="predicted"/>
<dbReference type="HOGENOM" id="CLU_1974556_0_0_1"/>
<name>A0A061ECW0_THECC</name>
<evidence type="ECO:0000313" key="2">
    <source>
        <dbReference type="Proteomes" id="UP000026915"/>
    </source>
</evidence>
<reference evidence="1 2" key="1">
    <citation type="journal article" date="2013" name="Genome Biol.">
        <title>The genome sequence of the most widely cultivated cacao type and its use to identify candidate genes regulating pod color.</title>
        <authorList>
            <person name="Motamayor J.C."/>
            <person name="Mockaitis K."/>
            <person name="Schmutz J."/>
            <person name="Haiminen N."/>
            <person name="Iii D.L."/>
            <person name="Cornejo O."/>
            <person name="Findley S.D."/>
            <person name="Zheng P."/>
            <person name="Utro F."/>
            <person name="Royaert S."/>
            <person name="Saski C."/>
            <person name="Jenkins J."/>
            <person name="Podicheti R."/>
            <person name="Zhao M."/>
            <person name="Scheffler B.E."/>
            <person name="Stack J.C."/>
            <person name="Feltus F.A."/>
            <person name="Mustiga G.M."/>
            <person name="Amores F."/>
            <person name="Phillips W."/>
            <person name="Marelli J.P."/>
            <person name="May G.D."/>
            <person name="Shapiro H."/>
            <person name="Ma J."/>
            <person name="Bustamante C.D."/>
            <person name="Schnell R.J."/>
            <person name="Main D."/>
            <person name="Gilbert D."/>
            <person name="Parida L."/>
            <person name="Kuhn D.N."/>
        </authorList>
    </citation>
    <scope>NUCLEOTIDE SEQUENCE [LARGE SCALE GENOMIC DNA]</scope>
    <source>
        <strain evidence="2">cv. Matina 1-6</strain>
    </source>
</reference>
<dbReference type="Gramene" id="EOY02488">
    <property type="protein sequence ID" value="EOY02488"/>
    <property type="gene ID" value="TCM_016951"/>
</dbReference>
<protein>
    <submittedName>
        <fullName evidence="1">Uncharacterized protein</fullName>
    </submittedName>
</protein>
<dbReference type="EMBL" id="CM001882">
    <property type="protein sequence ID" value="EOY02488.1"/>
    <property type="molecule type" value="Genomic_DNA"/>
</dbReference>
<accession>A0A061ECW0</accession>
<dbReference type="AlphaFoldDB" id="A0A061ECW0"/>